<accession>A0ABU3V4D1</accession>
<name>A0ABU3V4D1_9ACTN</name>
<evidence type="ECO:0000313" key="1">
    <source>
        <dbReference type="EMBL" id="MDU9001031.1"/>
    </source>
</evidence>
<dbReference type="InterPro" id="IPR014347">
    <property type="entry name" value="Tautomerase/MIF_sf"/>
</dbReference>
<sequence length="147" mass="15546">MPMIDVYATAGTFTDGHQLAKDLAATLMAIEEVPDIPMFRQNTAAFIHELRTGALSNVDGASDNVRVQVLTNAGALDRDKQIAVVSRFTGMVAEAAGDPTLADRTWVLLTEAVPGGWGLGGHANTNDELVAAARKQIAELRAMAGEQ</sequence>
<evidence type="ECO:0000313" key="2">
    <source>
        <dbReference type="Proteomes" id="UP001257627"/>
    </source>
</evidence>
<evidence type="ECO:0008006" key="3">
    <source>
        <dbReference type="Google" id="ProtNLM"/>
    </source>
</evidence>
<organism evidence="1 2">
    <name type="scientific">Streptomyces mirabilis</name>
    <dbReference type="NCBI Taxonomy" id="68239"/>
    <lineage>
        <taxon>Bacteria</taxon>
        <taxon>Bacillati</taxon>
        <taxon>Actinomycetota</taxon>
        <taxon>Actinomycetes</taxon>
        <taxon>Kitasatosporales</taxon>
        <taxon>Streptomycetaceae</taxon>
        <taxon>Streptomyces</taxon>
    </lineage>
</organism>
<protein>
    <recommendedName>
        <fullName evidence="3">Phenylpyruvate tautomerase PptA, 4-oxalocrotonate tautomerase family</fullName>
    </recommendedName>
</protein>
<dbReference type="EMBL" id="JARAKF010000002">
    <property type="protein sequence ID" value="MDU9001031.1"/>
    <property type="molecule type" value="Genomic_DNA"/>
</dbReference>
<dbReference type="Gene3D" id="3.30.429.10">
    <property type="entry name" value="Macrophage Migration Inhibitory Factor"/>
    <property type="match status" value="1"/>
</dbReference>
<proteinExistence type="predicted"/>
<reference evidence="1 2" key="1">
    <citation type="submission" date="2023-02" db="EMBL/GenBank/DDBJ databases">
        <authorList>
            <person name="Maleckis M."/>
        </authorList>
    </citation>
    <scope>NUCLEOTIDE SEQUENCE [LARGE SCALE GENOMIC DNA]</scope>
    <source>
        <strain evidence="1 2">P8-A2</strain>
    </source>
</reference>
<dbReference type="RefSeq" id="WP_316738311.1">
    <property type="nucleotide sequence ID" value="NZ_JARAKF010000002.1"/>
</dbReference>
<comment type="caution">
    <text evidence="1">The sequence shown here is derived from an EMBL/GenBank/DDBJ whole genome shotgun (WGS) entry which is preliminary data.</text>
</comment>
<dbReference type="Proteomes" id="UP001257627">
    <property type="component" value="Unassembled WGS sequence"/>
</dbReference>
<keyword evidence="2" id="KW-1185">Reference proteome</keyword>
<gene>
    <name evidence="1" type="ORF">PU648_53970</name>
</gene>